<dbReference type="SUPFAM" id="SSF144052">
    <property type="entry name" value="Thermophilic metalloprotease-like"/>
    <property type="match status" value="1"/>
</dbReference>
<dbReference type="InterPro" id="IPR058799">
    <property type="entry name" value="CgnE_B"/>
</dbReference>
<protein>
    <submittedName>
        <fullName evidence="2">Leucyl aminopeptidase</fullName>
    </submittedName>
</protein>
<name>A0A1W0CE06_9NEIS</name>
<evidence type="ECO:0000259" key="1">
    <source>
        <dbReference type="Pfam" id="PF26231"/>
    </source>
</evidence>
<comment type="caution">
    <text evidence="2">The sequence shown here is derived from an EMBL/GenBank/DDBJ whole genome shotgun (WGS) entry which is preliminary data.</text>
</comment>
<dbReference type="EMBL" id="MUKV01000042">
    <property type="protein sequence ID" value="OQS32965.1"/>
    <property type="molecule type" value="Genomic_DNA"/>
</dbReference>
<gene>
    <name evidence="2" type="ORF">B0T45_20890</name>
</gene>
<organism evidence="2 3">
    <name type="scientific">Chromobacterium haemolyticum</name>
    <dbReference type="NCBI Taxonomy" id="394935"/>
    <lineage>
        <taxon>Bacteria</taxon>
        <taxon>Pseudomonadati</taxon>
        <taxon>Pseudomonadota</taxon>
        <taxon>Betaproteobacteria</taxon>
        <taxon>Neisseriales</taxon>
        <taxon>Chromobacteriaceae</taxon>
        <taxon>Chromobacterium</taxon>
    </lineage>
</organism>
<feature type="domain" description="Crocagin biosynthetic protein CgnE/B" evidence="1">
    <location>
        <begin position="226"/>
        <end position="314"/>
    </location>
</feature>
<keyword evidence="2" id="KW-0645">Protease</keyword>
<keyword evidence="2" id="KW-0031">Aminopeptidase</keyword>
<reference evidence="2 3" key="1">
    <citation type="submission" date="2017-02" db="EMBL/GenBank/DDBJ databases">
        <title>Chromobacterium haemolyticum H5244.</title>
        <authorList>
            <person name="Gulvik C.A."/>
        </authorList>
    </citation>
    <scope>NUCLEOTIDE SEQUENCE [LARGE SCALE GENOMIC DNA]</scope>
    <source>
        <strain evidence="2 3">H5244</strain>
    </source>
</reference>
<proteinExistence type="predicted"/>
<evidence type="ECO:0000313" key="3">
    <source>
        <dbReference type="Proteomes" id="UP000192721"/>
    </source>
</evidence>
<dbReference type="AlphaFoldDB" id="A0A1W0CE06"/>
<sequence length="327" mass="35200">MTDEQARSVQNMHACLALHPAVLNAAASSATIGLLLGFDDFHRDIAEHIAEGANDALAMNVKLAALESEPPDRIAAAIEQCDAFIFLYRSSTLSAVDPKGPLFLLPIKQAMQANWKKSILFKDYGPHFYEAFSEPRERIAGRNQRLIELAGDASQVVFSQPGGGKLVGSIGQDQSWTSIDGAGNVDLVPGEIATAIRNLEGEVRFSGAFLSTIPFAVKYGVVRNFATIHIRDSQVVDFHSDDSRFSADFDKYLSANPGNAMVEEFGIGTNCGVTGLYGLNAGFEERHPGLHLGLGGGAMGSHHLDLIFADGRLSFDDRIVFDGGFLI</sequence>
<keyword evidence="2" id="KW-0378">Hydrolase</keyword>
<dbReference type="GO" id="GO:0004177">
    <property type="term" value="F:aminopeptidase activity"/>
    <property type="evidence" value="ECO:0007669"/>
    <property type="project" value="UniProtKB-KW"/>
</dbReference>
<accession>A0A1W0CE06</accession>
<dbReference type="Pfam" id="PF26231">
    <property type="entry name" value="CgnE_B"/>
    <property type="match status" value="1"/>
</dbReference>
<evidence type="ECO:0000313" key="2">
    <source>
        <dbReference type="EMBL" id="OQS32965.1"/>
    </source>
</evidence>
<dbReference type="Proteomes" id="UP000192721">
    <property type="component" value="Unassembled WGS sequence"/>
</dbReference>